<dbReference type="Gene3D" id="3.40.50.300">
    <property type="entry name" value="P-loop containing nucleotide triphosphate hydrolases"/>
    <property type="match status" value="2"/>
</dbReference>
<evidence type="ECO:0000259" key="9">
    <source>
        <dbReference type="PROSITE" id="PS51192"/>
    </source>
</evidence>
<keyword evidence="5" id="KW-0067">ATP-binding</keyword>
<dbReference type="PROSITE" id="PS51194">
    <property type="entry name" value="HELICASE_CTER"/>
    <property type="match status" value="1"/>
</dbReference>
<evidence type="ECO:0000256" key="6">
    <source>
        <dbReference type="ARBA" id="ARBA00023125"/>
    </source>
</evidence>
<proteinExistence type="predicted"/>
<dbReference type="InterPro" id="IPR001650">
    <property type="entry name" value="Helicase_C-like"/>
</dbReference>
<dbReference type="InterPro" id="IPR012340">
    <property type="entry name" value="NA-bd_OB-fold"/>
</dbReference>
<sequence>MKMNELAKLEYVGQRRAFLLEKLGISSLKTLLFYLPFRYEDRRLQKPLSLAADDEKILFKATVVEVKKERLKARNIIKIVLLSLDDHREKLVGIWFWKVLPEYLSVGRKVAVYGTVRKFKGKWTMWQPEIECFEEEIQLQASLHISRIVPIYSTTSGLSQKILRQIIYSQLLKIPIESPDPYPMPADTPLPTLGFALRKIHFPDTLEQIQPCKDRIAYHEFFIEQLRMAYRKKKRAEIKKRRPSRRFSLCPGFLSSLPFNPTSAQKKAMEEIDRDLESASPMNRLLLGDVGSGKTLVAVYAAIKTVERGQNVLFMSPTGALASQHYLTLKKWLSSLAVPLFYIGRDVGQKEEFLPTDNENVFFHEHPSDLSPGSLPGKVFVGTHALLFRSFNPDSLGLVIIDEQHKFGVEQRAALAKKALYPDILTMTATPIPRTLALSLYGDLDFSILDVPPINRGKIITAIRSSESLPKIWEFMKRLLRQGTQAYVVFPTIHESNDPDLPSLEKGYEELKKIFKEFRLGMVHGEMPPLEREVVFESFRKNEIRLLAATSIIEVGIDIPNARIMVVFGAHRFGLAQLHQIRGRVGRGPGVSYCILLADKQSQESRKRLKILELSKDGFEIAKEDMKLRGLGEFFGSQQSGKHTYITADPIAQESLLLKAREQALKILSEDPDLSLNPKLRKYLKEENLDPRDT</sequence>
<dbReference type="STRING" id="481448.Minf_1355"/>
<dbReference type="EMBL" id="CP000975">
    <property type="protein sequence ID" value="ACD83409.1"/>
    <property type="molecule type" value="Genomic_DNA"/>
</dbReference>
<dbReference type="PANTHER" id="PTHR47964:SF1">
    <property type="entry name" value="ATP-DEPENDENT DNA HELICASE HOMOLOG RECG, CHLOROPLASTIC"/>
    <property type="match status" value="1"/>
</dbReference>
<dbReference type="KEGG" id="min:Minf_1355"/>
<keyword evidence="4 11" id="KW-0347">Helicase</keyword>
<evidence type="ECO:0000313" key="12">
    <source>
        <dbReference type="Proteomes" id="UP000009149"/>
    </source>
</evidence>
<dbReference type="SMART" id="SM00487">
    <property type="entry name" value="DEXDc"/>
    <property type="match status" value="1"/>
</dbReference>
<dbReference type="GO" id="GO:0005524">
    <property type="term" value="F:ATP binding"/>
    <property type="evidence" value="ECO:0007669"/>
    <property type="project" value="UniProtKB-KW"/>
</dbReference>
<evidence type="ECO:0000313" key="11">
    <source>
        <dbReference type="EMBL" id="ACD83409.1"/>
    </source>
</evidence>
<dbReference type="Pfam" id="PF17191">
    <property type="entry name" value="RecG_wedge"/>
    <property type="match status" value="1"/>
</dbReference>
<evidence type="ECO:0000256" key="3">
    <source>
        <dbReference type="ARBA" id="ARBA00022801"/>
    </source>
</evidence>
<dbReference type="HOGENOM" id="CLU_005122_7_1_0"/>
<dbReference type="AlphaFoldDB" id="B3DVQ6"/>
<evidence type="ECO:0000256" key="1">
    <source>
        <dbReference type="ARBA" id="ARBA00022741"/>
    </source>
</evidence>
<keyword evidence="1" id="KW-0547">Nucleotide-binding</keyword>
<dbReference type="PANTHER" id="PTHR47964">
    <property type="entry name" value="ATP-DEPENDENT DNA HELICASE HOMOLOG RECG, CHLOROPLASTIC"/>
    <property type="match status" value="1"/>
</dbReference>
<dbReference type="InterPro" id="IPR011545">
    <property type="entry name" value="DEAD/DEAH_box_helicase_dom"/>
</dbReference>
<feature type="domain" description="Helicase ATP-binding" evidence="9">
    <location>
        <begin position="275"/>
        <end position="449"/>
    </location>
</feature>
<evidence type="ECO:0000256" key="8">
    <source>
        <dbReference type="ARBA" id="ARBA00049819"/>
    </source>
</evidence>
<dbReference type="Pfam" id="PF19833">
    <property type="entry name" value="RecG_dom3_C"/>
    <property type="match status" value="1"/>
</dbReference>
<dbReference type="InterPro" id="IPR014001">
    <property type="entry name" value="Helicase_ATP-bd"/>
</dbReference>
<dbReference type="InterPro" id="IPR033454">
    <property type="entry name" value="RecG_wedge"/>
</dbReference>
<accession>B3DVQ6</accession>
<dbReference type="CDD" id="cd04488">
    <property type="entry name" value="RecG_wedge_OBF"/>
    <property type="match status" value="1"/>
</dbReference>
<dbReference type="InterPro" id="IPR027417">
    <property type="entry name" value="P-loop_NTPase"/>
</dbReference>
<evidence type="ECO:0000256" key="4">
    <source>
        <dbReference type="ARBA" id="ARBA00022806"/>
    </source>
</evidence>
<keyword evidence="2" id="KW-0227">DNA damage</keyword>
<dbReference type="GO" id="GO:0003677">
    <property type="term" value="F:DNA binding"/>
    <property type="evidence" value="ECO:0007669"/>
    <property type="project" value="UniProtKB-KW"/>
</dbReference>
<reference evidence="11 12" key="1">
    <citation type="journal article" date="2008" name="Biol. Direct">
        <title>Complete genome sequence of the extremely acidophilic methanotroph isolate V4, Methylacidiphilum infernorum, a representative of the bacterial phylum Verrucomicrobia.</title>
        <authorList>
            <person name="Hou S."/>
            <person name="Makarova K.S."/>
            <person name="Saw J.H."/>
            <person name="Senin P."/>
            <person name="Ly B.V."/>
            <person name="Zhou Z."/>
            <person name="Ren Y."/>
            <person name="Wang J."/>
            <person name="Galperin M.Y."/>
            <person name="Omelchenko M.V."/>
            <person name="Wolf Y.I."/>
            <person name="Yutin N."/>
            <person name="Koonin E.V."/>
            <person name="Stott M.B."/>
            <person name="Mountain B.W."/>
            <person name="Crowe M.A."/>
            <person name="Smirnova A.V."/>
            <person name="Dunfield P.F."/>
            <person name="Feng L."/>
            <person name="Wang L."/>
            <person name="Alam M."/>
        </authorList>
    </citation>
    <scope>NUCLEOTIDE SEQUENCE [LARGE SCALE GENOMIC DNA]</scope>
    <source>
        <strain evidence="12">Isolate V4</strain>
    </source>
</reference>
<keyword evidence="6" id="KW-0238">DNA-binding</keyword>
<dbReference type="InterPro" id="IPR047112">
    <property type="entry name" value="RecG/Mfd"/>
</dbReference>
<organism evidence="11 12">
    <name type="scientific">Methylacidiphilum infernorum (isolate V4)</name>
    <name type="common">Methylokorus infernorum (strain V4)</name>
    <dbReference type="NCBI Taxonomy" id="481448"/>
    <lineage>
        <taxon>Bacteria</taxon>
        <taxon>Pseudomonadati</taxon>
        <taxon>Verrucomicrobiota</taxon>
        <taxon>Methylacidiphilae</taxon>
        <taxon>Methylacidiphilales</taxon>
        <taxon>Methylacidiphilaceae</taxon>
        <taxon>Methylacidiphilum (ex Ratnadevi et al. 2023)</taxon>
    </lineage>
</organism>
<dbReference type="Proteomes" id="UP000009149">
    <property type="component" value="Chromosome"/>
</dbReference>
<dbReference type="PROSITE" id="PS51192">
    <property type="entry name" value="HELICASE_ATP_BIND_1"/>
    <property type="match status" value="1"/>
</dbReference>
<dbReference type="SUPFAM" id="SSF50249">
    <property type="entry name" value="Nucleic acid-binding proteins"/>
    <property type="match status" value="1"/>
</dbReference>
<keyword evidence="3" id="KW-0378">Hydrolase</keyword>
<protein>
    <recommendedName>
        <fullName evidence="8">Probable DNA 3'-5' helicase RecG</fullName>
    </recommendedName>
</protein>
<dbReference type="GO" id="GO:0006281">
    <property type="term" value="P:DNA repair"/>
    <property type="evidence" value="ECO:0007669"/>
    <property type="project" value="UniProtKB-KW"/>
</dbReference>
<feature type="domain" description="Helicase C-terminal" evidence="10">
    <location>
        <begin position="471"/>
        <end position="632"/>
    </location>
</feature>
<dbReference type="Pfam" id="PF00271">
    <property type="entry name" value="Helicase_C"/>
    <property type="match status" value="1"/>
</dbReference>
<dbReference type="GO" id="GO:0016787">
    <property type="term" value="F:hydrolase activity"/>
    <property type="evidence" value="ECO:0007669"/>
    <property type="project" value="UniProtKB-KW"/>
</dbReference>
<keyword evidence="7" id="KW-0234">DNA repair</keyword>
<dbReference type="SUPFAM" id="SSF52540">
    <property type="entry name" value="P-loop containing nucleoside triphosphate hydrolases"/>
    <property type="match status" value="2"/>
</dbReference>
<dbReference type="Pfam" id="PF00270">
    <property type="entry name" value="DEAD"/>
    <property type="match status" value="1"/>
</dbReference>
<dbReference type="Gene3D" id="2.40.50.140">
    <property type="entry name" value="Nucleic acid-binding proteins"/>
    <property type="match status" value="1"/>
</dbReference>
<dbReference type="InterPro" id="IPR045562">
    <property type="entry name" value="RecG_dom3_C"/>
</dbReference>
<evidence type="ECO:0000259" key="10">
    <source>
        <dbReference type="PROSITE" id="PS51194"/>
    </source>
</evidence>
<dbReference type="eggNOG" id="COG1200">
    <property type="taxonomic scope" value="Bacteria"/>
</dbReference>
<evidence type="ECO:0000256" key="7">
    <source>
        <dbReference type="ARBA" id="ARBA00023204"/>
    </source>
</evidence>
<name>B3DVQ6_METI4</name>
<dbReference type="GO" id="GO:0003678">
    <property type="term" value="F:DNA helicase activity"/>
    <property type="evidence" value="ECO:0007669"/>
    <property type="project" value="TreeGrafter"/>
</dbReference>
<evidence type="ECO:0000256" key="5">
    <source>
        <dbReference type="ARBA" id="ARBA00022840"/>
    </source>
</evidence>
<dbReference type="SMART" id="SM00490">
    <property type="entry name" value="HELICc"/>
    <property type="match status" value="1"/>
</dbReference>
<gene>
    <name evidence="11" type="primary">recG</name>
    <name evidence="11" type="ordered locus">Minf_1355</name>
</gene>
<evidence type="ECO:0000256" key="2">
    <source>
        <dbReference type="ARBA" id="ARBA00022763"/>
    </source>
</evidence>